<proteinExistence type="predicted"/>
<dbReference type="Gene3D" id="3.40.960.10">
    <property type="entry name" value="VSR Endonuclease"/>
    <property type="match status" value="1"/>
</dbReference>
<accession>A0A7M3T4Z6</accession>
<dbReference type="KEGG" id="eke:EK0264_00010"/>
<dbReference type="Proteomes" id="UP000463857">
    <property type="component" value="Chromosome"/>
</dbReference>
<dbReference type="Pfam" id="PF04480">
    <property type="entry name" value="DUF559"/>
    <property type="match status" value="1"/>
</dbReference>
<gene>
    <name evidence="2" type="ORF">EK0264_00010</name>
</gene>
<dbReference type="AlphaFoldDB" id="A0A7M3T4Z6"/>
<evidence type="ECO:0000259" key="1">
    <source>
        <dbReference type="Pfam" id="PF04480"/>
    </source>
</evidence>
<dbReference type="SUPFAM" id="SSF52980">
    <property type="entry name" value="Restriction endonuclease-like"/>
    <property type="match status" value="1"/>
</dbReference>
<dbReference type="InterPro" id="IPR007569">
    <property type="entry name" value="DUF559"/>
</dbReference>
<dbReference type="InterPro" id="IPR011335">
    <property type="entry name" value="Restrct_endonuc-II-like"/>
</dbReference>
<dbReference type="InParanoid" id="A0A7M3T4Z6"/>
<dbReference type="RefSeq" id="WP_159541736.1">
    <property type="nucleotide sequence ID" value="NZ_CP047156.1"/>
</dbReference>
<evidence type="ECO:0000313" key="2">
    <source>
        <dbReference type="EMBL" id="QHB98842.1"/>
    </source>
</evidence>
<reference evidence="2 3" key="1">
    <citation type="journal article" date="2018" name="Int. J. Syst. Evol. Microbiol.">
        <title>Epidermidibacterium keratini gen. nov., sp. nov., a member of the family Sporichthyaceae, isolated from keratin epidermis.</title>
        <authorList>
            <person name="Lee D.G."/>
            <person name="Trujillo M.E."/>
            <person name="Kang S."/>
            <person name="Nam J.J."/>
            <person name="Kim Y.J."/>
        </authorList>
    </citation>
    <scope>NUCLEOTIDE SEQUENCE [LARGE SCALE GENOMIC DNA]</scope>
    <source>
        <strain evidence="2 3">EPI-7</strain>
    </source>
</reference>
<evidence type="ECO:0000313" key="3">
    <source>
        <dbReference type="Proteomes" id="UP000463857"/>
    </source>
</evidence>
<organism evidence="2 3">
    <name type="scientific">Epidermidibacterium keratini</name>
    <dbReference type="NCBI Taxonomy" id="1891644"/>
    <lineage>
        <taxon>Bacteria</taxon>
        <taxon>Bacillati</taxon>
        <taxon>Actinomycetota</taxon>
        <taxon>Actinomycetes</taxon>
        <taxon>Sporichthyales</taxon>
        <taxon>Sporichthyaceae</taxon>
        <taxon>Epidermidibacterium</taxon>
    </lineage>
</organism>
<dbReference type="EMBL" id="CP047156">
    <property type="protein sequence ID" value="QHB98842.1"/>
    <property type="molecule type" value="Genomic_DNA"/>
</dbReference>
<dbReference type="OrthoDB" id="2594539at2"/>
<protein>
    <submittedName>
        <fullName evidence="2">DUF559 domain-containing protein</fullName>
    </submittedName>
</protein>
<name>A0A7M3T4Z6_9ACTN</name>
<sequence>MDVLDLLQREHHGVARAGTIIAIAGRTEMLRLVRVGRLDRVCHGWYASPGAFPPARLAVAAGGALSCVSALATEGIWVPDTREIHIRVNGHTRRNPRTSCLKECANPGRVLPTPRSVDPLGTALATAAGCVTDEELVAICDSLLYRKKCDRDDLEHWLKDCRRSVRELIDWTDGRAESGTESLARFRLARRGFKVRPQVGISGVGHVDLLIGRRLVIEVDSVSYHTDVPAYNEDRRRDLILAGLGFIVVRLTYEHVMYGWDTVLPNILAITQRRDHLRDPRGFARR</sequence>
<feature type="domain" description="DUF559" evidence="1">
    <location>
        <begin position="192"/>
        <end position="270"/>
    </location>
</feature>
<keyword evidence="3" id="KW-1185">Reference proteome</keyword>